<keyword evidence="2" id="KW-0472">Membrane</keyword>
<evidence type="ECO:0000256" key="2">
    <source>
        <dbReference type="SAM" id="Phobius"/>
    </source>
</evidence>
<dbReference type="EMBL" id="NJGI01000004">
    <property type="protein sequence ID" value="PGH21079.1"/>
    <property type="molecule type" value="Genomic_DNA"/>
</dbReference>
<reference evidence="3 4" key="1">
    <citation type="submission" date="2017-06" db="EMBL/GenBank/DDBJ databases">
        <title>Genome sequencing of Fusobacterium nucleatum subsp. polymorphum KCOM 1232 (=ChDC F37).</title>
        <authorList>
            <person name="Kook J.-K."/>
            <person name="Park S.-N."/>
            <person name="Lim Y.K."/>
            <person name="Roh H."/>
        </authorList>
    </citation>
    <scope>NUCLEOTIDE SEQUENCE [LARGE SCALE GENOMIC DNA]</scope>
    <source>
        <strain evidence="4">KCOM 1232 ( ChDC F37)</strain>
    </source>
</reference>
<keyword evidence="2" id="KW-0812">Transmembrane</keyword>
<name>A0A2B7YJ47_FUSNP</name>
<protein>
    <submittedName>
        <fullName evidence="3">Uncharacterized protein</fullName>
    </submittedName>
</protein>
<evidence type="ECO:0000313" key="4">
    <source>
        <dbReference type="Proteomes" id="UP000222862"/>
    </source>
</evidence>
<dbReference type="Proteomes" id="UP000222862">
    <property type="component" value="Unassembled WGS sequence"/>
</dbReference>
<gene>
    <name evidence="3" type="ORF">RN96_08580</name>
</gene>
<evidence type="ECO:0000256" key="1">
    <source>
        <dbReference type="SAM" id="Coils"/>
    </source>
</evidence>
<keyword evidence="2" id="KW-1133">Transmembrane helix</keyword>
<feature type="coiled-coil region" evidence="1">
    <location>
        <begin position="34"/>
        <end position="61"/>
    </location>
</feature>
<dbReference type="AlphaFoldDB" id="A0A2B7YJ47"/>
<accession>A0A2B7YJ47</accession>
<comment type="caution">
    <text evidence="3">The sequence shown here is derived from an EMBL/GenBank/DDBJ whole genome shotgun (WGS) entry which is preliminary data.</text>
</comment>
<dbReference type="RefSeq" id="WP_098703098.1">
    <property type="nucleotide sequence ID" value="NZ_NJGI01000004.1"/>
</dbReference>
<sequence>MNTETVVAVAGMLISGFFVYHRFIISHIEKKVDKENYKEFKEELNKKLGELKEDVKYLREKL</sequence>
<organism evidence="3 4">
    <name type="scientific">Fusobacterium nucleatum subsp. polymorphum</name>
    <name type="common">Fusobacterium polymorphum</name>
    <dbReference type="NCBI Taxonomy" id="76857"/>
    <lineage>
        <taxon>Bacteria</taxon>
        <taxon>Fusobacteriati</taxon>
        <taxon>Fusobacteriota</taxon>
        <taxon>Fusobacteriia</taxon>
        <taxon>Fusobacteriales</taxon>
        <taxon>Fusobacteriaceae</taxon>
        <taxon>Fusobacterium</taxon>
    </lineage>
</organism>
<keyword evidence="1" id="KW-0175">Coiled coil</keyword>
<evidence type="ECO:0000313" key="3">
    <source>
        <dbReference type="EMBL" id="PGH21079.1"/>
    </source>
</evidence>
<proteinExistence type="predicted"/>
<feature type="transmembrane region" description="Helical" evidence="2">
    <location>
        <begin position="6"/>
        <end position="25"/>
    </location>
</feature>